<dbReference type="EMBL" id="AK092094">
    <property type="protein sequence ID" value="BAC03803.1"/>
    <property type="molecule type" value="mRNA"/>
</dbReference>
<accession>Q8NAU4</accession>
<proteinExistence type="evidence at transcript level"/>
<evidence type="ECO:0000256" key="1">
    <source>
        <dbReference type="SAM" id="MobiDB-lite"/>
    </source>
</evidence>
<name>Q8NAU4_HUMAN</name>
<dbReference type="AlphaFoldDB" id="Q8NAU4"/>
<organism evidence="2">
    <name type="scientific">Homo sapiens</name>
    <name type="common">Human</name>
    <dbReference type="NCBI Taxonomy" id="9606"/>
    <lineage>
        <taxon>Eukaryota</taxon>
        <taxon>Metazoa</taxon>
        <taxon>Chordata</taxon>
        <taxon>Craniata</taxon>
        <taxon>Vertebrata</taxon>
        <taxon>Euteleostomi</taxon>
        <taxon>Mammalia</taxon>
        <taxon>Eutheria</taxon>
        <taxon>Euarchontoglires</taxon>
        <taxon>Primates</taxon>
        <taxon>Haplorrhini</taxon>
        <taxon>Catarrhini</taxon>
        <taxon>Hominidae</taxon>
        <taxon>Homo</taxon>
    </lineage>
</organism>
<feature type="region of interest" description="Disordered" evidence="1">
    <location>
        <begin position="90"/>
        <end position="138"/>
    </location>
</feature>
<sequence length="138" mass="14781">MGATAVLEMAAATPPARKSLAKDTAASVMLKEEADCCRTGLGREPALTPALRGGAKQMADLYRGSRSWSGRRRRRGRGGVWAPARWAAEPLSGPARRRRSRGGRAGTALRAARARPRHLTRREEGAGPENTRDLNAGP</sequence>
<reference evidence="2" key="1">
    <citation type="journal article" date="2004" name="Nat. Genet.">
        <title>Complete sequencing and characterization of 21,243 full-length human cDNAs.</title>
        <authorList>
            <person name="Ota T."/>
            <person name="Suzuki Y."/>
            <person name="Nishikawa T."/>
            <person name="Otsuki T."/>
            <person name="Sugiyama T."/>
            <person name="Irie R."/>
            <person name="Wakamatsu A."/>
            <person name="Hayashi K."/>
            <person name="Sato H."/>
            <person name="Nagai K."/>
            <person name="Kimura K."/>
            <person name="Makita H."/>
            <person name="Sekine M."/>
            <person name="Obayashi M."/>
            <person name="Nishi T."/>
            <person name="Shibahara T."/>
            <person name="Tanaka T."/>
            <person name="Ishii S."/>
            <person name="Yamamoto J."/>
            <person name="Saito K."/>
            <person name="Kawai Y."/>
            <person name="Isono Y."/>
            <person name="Nakamura Y."/>
            <person name="Nagahari K."/>
            <person name="Murakami K."/>
            <person name="Yasuda T."/>
            <person name="Iwayanagi T."/>
            <person name="Wagatsuma M."/>
            <person name="Shiratori A."/>
            <person name="Sudo H."/>
            <person name="Hosoiri T."/>
            <person name="Kaku Y."/>
            <person name="Kodaira H."/>
            <person name="Kondo H."/>
            <person name="Sugawara M."/>
            <person name="Takahashi M."/>
            <person name="Kanda K."/>
            <person name="Yokoi T."/>
            <person name="Furuya T."/>
            <person name="Kikkawa E."/>
            <person name="Omura Y."/>
            <person name="Abe K."/>
            <person name="Kamihara K."/>
            <person name="Katsuta N."/>
            <person name="Sato K."/>
            <person name="Tanikawa M."/>
            <person name="Yamazaki M."/>
            <person name="Ninomiya K."/>
            <person name="Ishibashi T."/>
            <person name="Yamashita H."/>
            <person name="Murakawa K."/>
            <person name="Fujimori K."/>
            <person name="Tanai H."/>
            <person name="Kimata M."/>
            <person name="Watanabe M."/>
            <person name="Hiraoka S."/>
            <person name="Chiba Y."/>
            <person name="Ishida S."/>
            <person name="Ono Y."/>
            <person name="Takiguchi S."/>
            <person name="Watanabe S."/>
            <person name="Yosida M."/>
            <person name="Hotuta T."/>
            <person name="Kusano J."/>
            <person name="Kanehori K."/>
            <person name="Takahashi-Fujii A."/>
            <person name="Hara H."/>
            <person name="Tanase T."/>
            <person name="Nomura Y."/>
            <person name="Togiya S."/>
            <person name="Komai F."/>
            <person name="Hara R."/>
            <person name="Takeuchi K."/>
            <person name="Arita M."/>
            <person name="Imose N."/>
            <person name="Musashino K."/>
            <person name="Yuuki H."/>
            <person name="Oshima A."/>
            <person name="Sasaki N."/>
            <person name="Aotsuka S."/>
            <person name="Yoshikawa Y."/>
            <person name="Matsunawa H."/>
            <person name="Ichihara T."/>
            <person name="Shiohata N."/>
            <person name="Sano S."/>
            <person name="Moriya S."/>
            <person name="Momiyama H."/>
            <person name="Satoh N."/>
            <person name="Takami S."/>
            <person name="Terashima Y."/>
            <person name="Suzuki O."/>
            <person name="Nakagawa S."/>
            <person name="Senoh A."/>
            <person name="Mizoguchi H."/>
            <person name="Goto Y."/>
            <person name="Shimizu F."/>
            <person name="Wakebe H."/>
            <person name="Hishigaki H."/>
            <person name="Watanabe T."/>
            <person name="Sugiyama A."/>
            <person name="Takemoto M."/>
            <person name="Kawakami B."/>
            <person name="Yamazaki M."/>
            <person name="Watanabe K."/>
            <person name="Kumagai A."/>
            <person name="Itakura S."/>
            <person name="Fukuzumi Y."/>
            <person name="Fujimori Y."/>
            <person name="Komiyama M."/>
            <person name="Tashiro H."/>
            <person name="Tanigami A."/>
            <person name="Fujiwara T."/>
            <person name="Ono T."/>
            <person name="Yamada K."/>
            <person name="Fujii Y."/>
            <person name="Ozaki K."/>
            <person name="Hirao M."/>
            <person name="Ohmori Y."/>
            <person name="Kawabata A."/>
            <person name="Hikiji T."/>
            <person name="Kobatake N."/>
            <person name="Inagaki H."/>
            <person name="Ikema Y."/>
            <person name="Okamoto S."/>
            <person name="Okitani R."/>
            <person name="Kawakami T."/>
            <person name="Noguchi S."/>
            <person name="Itoh T."/>
            <person name="Shigeta K."/>
            <person name="Senba T."/>
            <person name="Matsumura K."/>
            <person name="Nakajima Y."/>
            <person name="Mizuno T."/>
            <person name="Morinaga M."/>
            <person name="Sasaki M."/>
            <person name="Togashi T."/>
            <person name="Oyama M."/>
            <person name="Hata H."/>
            <person name="Watanabe M."/>
            <person name="Komatsu T."/>
            <person name="Mizushima-Sugano J."/>
            <person name="Satoh T."/>
            <person name="Shirai Y."/>
            <person name="Takahashi Y."/>
            <person name="Nakagawa K."/>
            <person name="Okumura K."/>
            <person name="Nagase T."/>
            <person name="Nomura N."/>
            <person name="Kikuchi H."/>
            <person name="Masuho Y."/>
            <person name="Yamashita R."/>
            <person name="Nakai K."/>
            <person name="Yada T."/>
            <person name="Nakamura Y."/>
            <person name="Ohara O."/>
            <person name="Isogai T."/>
            <person name="Sugano S."/>
        </authorList>
    </citation>
    <scope>NUCLEOTIDE SEQUENCE</scope>
</reference>
<protein>
    <submittedName>
        <fullName evidence="2">cDNA FLJ34775 fis, clone NT2NE2003315</fullName>
    </submittedName>
</protein>
<evidence type="ECO:0000313" key="2">
    <source>
        <dbReference type="EMBL" id="BAC03803.1"/>
    </source>
</evidence>